<dbReference type="RefSeq" id="WP_065319300.1">
    <property type="nucleotide sequence ID" value="NZ_CP017477.1"/>
</dbReference>
<dbReference type="KEGG" id="pob:LPB03_03245"/>
<evidence type="ECO:0000313" key="2">
    <source>
        <dbReference type="EMBL" id="OBY64554.1"/>
    </source>
</evidence>
<accession>A0A1B8TYA6</accession>
<evidence type="ECO:0008006" key="4">
    <source>
        <dbReference type="Google" id="ProtNLM"/>
    </source>
</evidence>
<evidence type="ECO:0000313" key="3">
    <source>
        <dbReference type="Proteomes" id="UP000092584"/>
    </source>
</evidence>
<name>A0A1B8TYA6_9FLAO</name>
<proteinExistence type="predicted"/>
<sequence length="129" mass="15718">MRIQYKKKQLNLNLYMGLIWFANGIVQTVFHENSSWFDYFWFLISGTYLIIYFYQKKEKYLTIENGIIKQNWPFGKKMKLNEIKRIKHFVGEYILKSELKNMKINIGLIEDESSSELKLELKKLNVEWY</sequence>
<dbReference type="Proteomes" id="UP000092584">
    <property type="component" value="Unassembled WGS sequence"/>
</dbReference>
<feature type="transmembrane region" description="Helical" evidence="1">
    <location>
        <begin position="36"/>
        <end position="54"/>
    </location>
</feature>
<reference evidence="3" key="1">
    <citation type="submission" date="2016-02" db="EMBL/GenBank/DDBJ databases">
        <authorList>
            <person name="Shin S.-K."/>
            <person name="Yi H."/>
            <person name="Kim E."/>
        </authorList>
    </citation>
    <scope>NUCLEOTIDE SEQUENCE [LARGE SCALE GENOMIC DNA]</scope>
    <source>
        <strain evidence="3">LPB0003</strain>
    </source>
</reference>
<keyword evidence="1" id="KW-0472">Membrane</keyword>
<dbReference type="STRING" id="1774273.LPB03_03245"/>
<feature type="transmembrane region" description="Helical" evidence="1">
    <location>
        <begin position="12"/>
        <end position="30"/>
    </location>
</feature>
<dbReference type="EMBL" id="LSFM01000022">
    <property type="protein sequence ID" value="OBY64554.1"/>
    <property type="molecule type" value="Genomic_DNA"/>
</dbReference>
<dbReference type="AlphaFoldDB" id="A0A1B8TYA6"/>
<gene>
    <name evidence="2" type="ORF">LPB3_09250</name>
</gene>
<organism evidence="2 3">
    <name type="scientific">Polaribacter vadi</name>
    <dbReference type="NCBI Taxonomy" id="1774273"/>
    <lineage>
        <taxon>Bacteria</taxon>
        <taxon>Pseudomonadati</taxon>
        <taxon>Bacteroidota</taxon>
        <taxon>Flavobacteriia</taxon>
        <taxon>Flavobacteriales</taxon>
        <taxon>Flavobacteriaceae</taxon>
    </lineage>
</organism>
<keyword evidence="3" id="KW-1185">Reference proteome</keyword>
<keyword evidence="1" id="KW-1133">Transmembrane helix</keyword>
<evidence type="ECO:0000256" key="1">
    <source>
        <dbReference type="SAM" id="Phobius"/>
    </source>
</evidence>
<protein>
    <recommendedName>
        <fullName evidence="4">DUF304 domain-containing protein</fullName>
    </recommendedName>
</protein>
<keyword evidence="1" id="KW-0812">Transmembrane</keyword>
<comment type="caution">
    <text evidence="2">The sequence shown here is derived from an EMBL/GenBank/DDBJ whole genome shotgun (WGS) entry which is preliminary data.</text>
</comment>